<dbReference type="Gene3D" id="3.90.550.10">
    <property type="entry name" value="Spore Coat Polysaccharide Biosynthesis Protein SpsA, Chain A"/>
    <property type="match status" value="1"/>
</dbReference>
<proteinExistence type="predicted"/>
<keyword evidence="3" id="KW-0328">Glycosyltransferase</keyword>
<keyword evidence="3" id="KW-0808">Transferase</keyword>
<accession>A0ABY6MZ77</accession>
<dbReference type="EC" id="2.4.-.-" evidence="3"/>
<name>A0ABY6MZ77_9ALTE</name>
<reference evidence="3" key="1">
    <citation type="submission" date="2022-06" db="EMBL/GenBank/DDBJ databases">
        <title>Alkalimarinus sp. nov., isolated from gut of a Alitta virens.</title>
        <authorList>
            <person name="Yang A.I."/>
            <person name="Shin N.-R."/>
        </authorList>
    </citation>
    <scope>NUCLEOTIDE SEQUENCE</scope>
    <source>
        <strain evidence="3">A2M4</strain>
    </source>
</reference>
<gene>
    <name evidence="3" type="ORF">NKI27_13765</name>
</gene>
<dbReference type="RefSeq" id="WP_265046617.1">
    <property type="nucleotide sequence ID" value="NZ_CP100390.1"/>
</dbReference>
<dbReference type="InterPro" id="IPR029044">
    <property type="entry name" value="Nucleotide-diphossugar_trans"/>
</dbReference>
<dbReference type="CDD" id="cd00761">
    <property type="entry name" value="Glyco_tranf_GTA_type"/>
    <property type="match status" value="1"/>
</dbReference>
<dbReference type="Pfam" id="PF00535">
    <property type="entry name" value="Glycos_transf_2"/>
    <property type="match status" value="1"/>
</dbReference>
<keyword evidence="4" id="KW-1185">Reference proteome</keyword>
<dbReference type="InterPro" id="IPR001173">
    <property type="entry name" value="Glyco_trans_2-like"/>
</dbReference>
<protein>
    <submittedName>
        <fullName evidence="3">Glycosyltransferase</fullName>
        <ecNumber evidence="3">2.4.-.-</ecNumber>
    </submittedName>
</protein>
<organism evidence="3 4">
    <name type="scientific">Alkalimarinus alittae</name>
    <dbReference type="NCBI Taxonomy" id="2961619"/>
    <lineage>
        <taxon>Bacteria</taxon>
        <taxon>Pseudomonadati</taxon>
        <taxon>Pseudomonadota</taxon>
        <taxon>Gammaproteobacteria</taxon>
        <taxon>Alteromonadales</taxon>
        <taxon>Alteromonadaceae</taxon>
        <taxon>Alkalimarinus</taxon>
    </lineage>
</organism>
<evidence type="ECO:0000313" key="3">
    <source>
        <dbReference type="EMBL" id="UZE95128.1"/>
    </source>
</evidence>
<dbReference type="PANTHER" id="PTHR43685:SF11">
    <property type="entry name" value="GLYCOSYLTRANSFERASE TAGX-RELATED"/>
    <property type="match status" value="1"/>
</dbReference>
<feature type="domain" description="Glycosyltransferase 2-like" evidence="2">
    <location>
        <begin position="9"/>
        <end position="121"/>
    </location>
</feature>
<dbReference type="Proteomes" id="UP001163739">
    <property type="component" value="Chromosome"/>
</dbReference>
<dbReference type="PANTHER" id="PTHR43685">
    <property type="entry name" value="GLYCOSYLTRANSFERASE"/>
    <property type="match status" value="1"/>
</dbReference>
<dbReference type="GO" id="GO:0016757">
    <property type="term" value="F:glycosyltransferase activity"/>
    <property type="evidence" value="ECO:0007669"/>
    <property type="project" value="UniProtKB-KW"/>
</dbReference>
<evidence type="ECO:0000256" key="1">
    <source>
        <dbReference type="SAM" id="Coils"/>
    </source>
</evidence>
<evidence type="ECO:0000313" key="4">
    <source>
        <dbReference type="Proteomes" id="UP001163739"/>
    </source>
</evidence>
<dbReference type="InterPro" id="IPR050834">
    <property type="entry name" value="Glycosyltransf_2"/>
</dbReference>
<dbReference type="SUPFAM" id="SSF53448">
    <property type="entry name" value="Nucleotide-diphospho-sugar transferases"/>
    <property type="match status" value="1"/>
</dbReference>
<feature type="coiled-coil region" evidence="1">
    <location>
        <begin position="372"/>
        <end position="406"/>
    </location>
</feature>
<keyword evidence="1" id="KW-0175">Coiled coil</keyword>
<dbReference type="EMBL" id="CP100390">
    <property type="protein sequence ID" value="UZE95128.1"/>
    <property type="molecule type" value="Genomic_DNA"/>
</dbReference>
<evidence type="ECO:0000259" key="2">
    <source>
        <dbReference type="Pfam" id="PF00535"/>
    </source>
</evidence>
<sequence>MPVLRPLVSVIVRTKDRPETLRVCLESIILQDYRPVHVVIVNDGGVDVSDVVSSLDDSKNSAEVKDNLVLELLQLETNVGRTAAANQGLEGAKGDYICFLDDDDYWLPTHLSSLVSHLCASDLERVDTGYPECAVYSATKAVLVGVGENSEGAEIEQEIKVYNTAFDRNHLFYSNYLPIMSVLFSRAVVDAGVRFDTALDLFEDWDFWLQVSEKIPFIATSDVTSVYRLHDNASGVHDAVQVEGAYLAIYNKWLSHYSSVDFYELLRKTHQWRDQTTDELQRVNQEKLNVIGEQHTHAVETIKAKDANIMALEEAHSYALSVVTEKEEDVKRVSKEYEHAVSVIQEKDQASEGLVREYEHAIEVIKEKDLVIKQLALDLQKKSETITFLEQENAALADRISVLERLRNTSLVGRVKRVLGR</sequence>